<evidence type="ECO:0008006" key="6">
    <source>
        <dbReference type="Google" id="ProtNLM"/>
    </source>
</evidence>
<dbReference type="InterPro" id="IPR009072">
    <property type="entry name" value="Histone-fold"/>
</dbReference>
<dbReference type="GeneID" id="80916720"/>
<feature type="compositionally biased region" description="Basic and acidic residues" evidence="3">
    <location>
        <begin position="117"/>
        <end position="128"/>
    </location>
</feature>
<dbReference type="Proteomes" id="UP001161438">
    <property type="component" value="Chromosome 2"/>
</dbReference>
<accession>A0AA35IXY3</accession>
<keyword evidence="2" id="KW-0539">Nucleus</keyword>
<dbReference type="GO" id="GO:0006261">
    <property type="term" value="P:DNA-templated DNA replication"/>
    <property type="evidence" value="ECO:0007669"/>
    <property type="project" value="TreeGrafter"/>
</dbReference>
<feature type="compositionally biased region" description="Acidic residues" evidence="3">
    <location>
        <begin position="129"/>
        <end position="142"/>
    </location>
</feature>
<dbReference type="RefSeq" id="XP_056080624.1">
    <property type="nucleotide sequence ID" value="XM_056225375.1"/>
</dbReference>
<dbReference type="EMBL" id="OX365758">
    <property type="protein sequence ID" value="CAI4037507.1"/>
    <property type="molecule type" value="Genomic_DNA"/>
</dbReference>
<dbReference type="Gene3D" id="1.10.20.10">
    <property type="entry name" value="Histone, subunit A"/>
    <property type="match status" value="1"/>
</dbReference>
<feature type="compositionally biased region" description="Acidic residues" evidence="3">
    <location>
        <begin position="181"/>
        <end position="192"/>
    </location>
</feature>
<dbReference type="GO" id="GO:0008623">
    <property type="term" value="C:CHRAC"/>
    <property type="evidence" value="ECO:0007669"/>
    <property type="project" value="TreeGrafter"/>
</dbReference>
<gene>
    <name evidence="4" type="primary">SMKI02G3840</name>
    <name evidence="4" type="ORF">SMKI_02G3840</name>
</gene>
<feature type="region of interest" description="Disordered" evidence="3">
    <location>
        <begin position="111"/>
        <end position="200"/>
    </location>
</feature>
<feature type="compositionally biased region" description="Basic and acidic residues" evidence="3">
    <location>
        <begin position="143"/>
        <end position="163"/>
    </location>
</feature>
<dbReference type="InterPro" id="IPR050568">
    <property type="entry name" value="Transcr_DNA_Rep_Reg"/>
</dbReference>
<reference evidence="4" key="1">
    <citation type="submission" date="2022-10" db="EMBL/GenBank/DDBJ databases">
        <authorList>
            <person name="Byrne P K."/>
        </authorList>
    </citation>
    <scope>NUCLEOTIDE SEQUENCE</scope>
    <source>
        <strain evidence="4">IFO1815</strain>
    </source>
</reference>
<dbReference type="SUPFAM" id="SSF47113">
    <property type="entry name" value="Histone-fold"/>
    <property type="match status" value="1"/>
</dbReference>
<evidence type="ECO:0000256" key="3">
    <source>
        <dbReference type="SAM" id="MobiDB-lite"/>
    </source>
</evidence>
<dbReference type="AlphaFoldDB" id="A0AA35IXY3"/>
<dbReference type="PANTHER" id="PTHR10252">
    <property type="entry name" value="HISTONE-LIKE TRANSCRIPTION FACTOR CCAAT-RELATED"/>
    <property type="match status" value="1"/>
</dbReference>
<dbReference type="PANTHER" id="PTHR10252:SF54">
    <property type="entry name" value="CHROMATIN ACCESSIBILITY COMPLEX PROTEIN 1"/>
    <property type="match status" value="1"/>
</dbReference>
<comment type="subcellular location">
    <subcellularLocation>
        <location evidence="1">Nucleus</location>
    </subcellularLocation>
</comment>
<proteinExistence type="predicted"/>
<keyword evidence="5" id="KW-1185">Reference proteome</keyword>
<organism evidence="4 5">
    <name type="scientific">Saccharomyces mikatae IFO 1815</name>
    <dbReference type="NCBI Taxonomy" id="226126"/>
    <lineage>
        <taxon>Eukaryota</taxon>
        <taxon>Fungi</taxon>
        <taxon>Dikarya</taxon>
        <taxon>Ascomycota</taxon>
        <taxon>Saccharomycotina</taxon>
        <taxon>Saccharomycetes</taxon>
        <taxon>Saccharomycetales</taxon>
        <taxon>Saccharomycetaceae</taxon>
        <taxon>Saccharomyces</taxon>
    </lineage>
</organism>
<sequence>MSDLVRKKAPVFPISKVKKIAKCDPEYIITSNAAISATAFAAELFVQNLVEESLVLAQLNSKAKTSIRLSLNSIEECVEKRENFRFLEDVIKQLKKNSELDKKREVGMQLRLGNEGALKEDPKLHNDIGTEDEEENEVSEQEEPVHEEELLDDGKEQQDDKPTRSVASLLSRFQYKSALDVGDDSDTSDFETDNAKNTSV</sequence>
<name>A0AA35IXY3_SACMI</name>
<evidence type="ECO:0000313" key="4">
    <source>
        <dbReference type="EMBL" id="CAI4037507.1"/>
    </source>
</evidence>
<evidence type="ECO:0000256" key="1">
    <source>
        <dbReference type="ARBA" id="ARBA00004123"/>
    </source>
</evidence>
<protein>
    <recommendedName>
        <fullName evidence="6">DNA polymerase epsilon subunit C</fullName>
    </recommendedName>
</protein>
<evidence type="ECO:0000313" key="5">
    <source>
        <dbReference type="Proteomes" id="UP001161438"/>
    </source>
</evidence>
<evidence type="ECO:0000256" key="2">
    <source>
        <dbReference type="ARBA" id="ARBA00023242"/>
    </source>
</evidence>
<dbReference type="GO" id="GO:0046982">
    <property type="term" value="F:protein heterodimerization activity"/>
    <property type="evidence" value="ECO:0007669"/>
    <property type="project" value="InterPro"/>
</dbReference>